<feature type="transmembrane region" description="Helical" evidence="7">
    <location>
        <begin position="20"/>
        <end position="44"/>
    </location>
</feature>
<evidence type="ECO:0000256" key="4">
    <source>
        <dbReference type="ARBA" id="ARBA00022692"/>
    </source>
</evidence>
<keyword evidence="9" id="KW-0762">Sugar transport</keyword>
<evidence type="ECO:0000256" key="2">
    <source>
        <dbReference type="ARBA" id="ARBA00022448"/>
    </source>
</evidence>
<keyword evidence="5 7" id="KW-1133">Transmembrane helix</keyword>
<dbReference type="OrthoDB" id="45815at2157"/>
<keyword evidence="10" id="KW-1185">Reference proteome</keyword>
<feature type="transmembrane region" description="Helical" evidence="7">
    <location>
        <begin position="290"/>
        <end position="309"/>
    </location>
</feature>
<dbReference type="InterPro" id="IPR035906">
    <property type="entry name" value="MetI-like_sf"/>
</dbReference>
<evidence type="ECO:0000256" key="7">
    <source>
        <dbReference type="RuleBase" id="RU363032"/>
    </source>
</evidence>
<dbReference type="EMBL" id="FNBO01000003">
    <property type="protein sequence ID" value="SDF34013.1"/>
    <property type="molecule type" value="Genomic_DNA"/>
</dbReference>
<feature type="transmembrane region" description="Helical" evidence="7">
    <location>
        <begin position="130"/>
        <end position="149"/>
    </location>
</feature>
<dbReference type="PROSITE" id="PS50928">
    <property type="entry name" value="ABC_TM1"/>
    <property type="match status" value="1"/>
</dbReference>
<keyword evidence="3" id="KW-1003">Cell membrane</keyword>
<dbReference type="InterPro" id="IPR051393">
    <property type="entry name" value="ABC_transporter_permease"/>
</dbReference>
<feature type="transmembrane region" description="Helical" evidence="7">
    <location>
        <begin position="96"/>
        <end position="118"/>
    </location>
</feature>
<sequence>MSVESYLEDRLDRDVDGEKLTAILVFMLPGLTLFAIFSVGPMLYSAVGSFFTWDGFTIGQFAGFDTWVATFQDDAIINWSNLLAFQYPMGALPQNIIWMIVHVPFSTLLGLGLALLFADLRGRSILRSMVFLAFTTPTVVIGLVLLFVYDPQAGIFNGLLRGIGLESAVRNWVQEPQIAIYALIAGGVWVQTGFSMLLYSSALAGIDPALLESARVDGAGRFRRFKDIIWPLVKPVTAVVVIMSMIWVIRIFAIVYAAGGPSGGPGGVFSVLGLEVYQAAFSTPIEYSKAMVVALIELVIALPMAWYIASMD</sequence>
<keyword evidence="2 7" id="KW-0813">Transport</keyword>
<evidence type="ECO:0000313" key="9">
    <source>
        <dbReference type="EMBL" id="SDF34013.1"/>
    </source>
</evidence>
<dbReference type="GO" id="GO:0005886">
    <property type="term" value="C:plasma membrane"/>
    <property type="evidence" value="ECO:0007669"/>
    <property type="project" value="UniProtKB-SubCell"/>
</dbReference>
<dbReference type="InterPro" id="IPR000515">
    <property type="entry name" value="MetI-like"/>
</dbReference>
<gene>
    <name evidence="9" type="ORF">SAMN04488067_103250</name>
</gene>
<dbReference type="SUPFAM" id="SSF161098">
    <property type="entry name" value="MetI-like"/>
    <property type="match status" value="1"/>
</dbReference>
<organism evidence="9 10">
    <name type="scientific">Halorubrum xinjiangense</name>
    <dbReference type="NCBI Taxonomy" id="261291"/>
    <lineage>
        <taxon>Archaea</taxon>
        <taxon>Methanobacteriati</taxon>
        <taxon>Methanobacteriota</taxon>
        <taxon>Stenosarchaea group</taxon>
        <taxon>Halobacteria</taxon>
        <taxon>Halobacteriales</taxon>
        <taxon>Haloferacaceae</taxon>
        <taxon>Halorubrum</taxon>
    </lineage>
</organism>
<comment type="subcellular location">
    <subcellularLocation>
        <location evidence="1 7">Cell membrane</location>
        <topology evidence="1 7">Multi-pass membrane protein</topology>
    </subcellularLocation>
</comment>
<accession>A0A1G7K9U8</accession>
<dbReference type="Gene3D" id="1.10.3720.10">
    <property type="entry name" value="MetI-like"/>
    <property type="match status" value="1"/>
</dbReference>
<comment type="similarity">
    <text evidence="7">Belongs to the binding-protein-dependent transport system permease family.</text>
</comment>
<feature type="transmembrane region" description="Helical" evidence="7">
    <location>
        <begin position="178"/>
        <end position="199"/>
    </location>
</feature>
<dbReference type="CDD" id="cd06261">
    <property type="entry name" value="TM_PBP2"/>
    <property type="match status" value="1"/>
</dbReference>
<evidence type="ECO:0000256" key="1">
    <source>
        <dbReference type="ARBA" id="ARBA00004651"/>
    </source>
</evidence>
<evidence type="ECO:0000256" key="3">
    <source>
        <dbReference type="ARBA" id="ARBA00022475"/>
    </source>
</evidence>
<evidence type="ECO:0000313" key="10">
    <source>
        <dbReference type="Proteomes" id="UP000324020"/>
    </source>
</evidence>
<feature type="transmembrane region" description="Helical" evidence="7">
    <location>
        <begin position="232"/>
        <end position="258"/>
    </location>
</feature>
<proteinExistence type="inferred from homology"/>
<reference evidence="9 10" key="1">
    <citation type="submission" date="2016-10" db="EMBL/GenBank/DDBJ databases">
        <authorList>
            <person name="Varghese N."/>
            <person name="Submissions S."/>
        </authorList>
    </citation>
    <scope>NUCLEOTIDE SEQUENCE [LARGE SCALE GENOMIC DNA]</scope>
    <source>
        <strain evidence="9 10">CGMCC 1.3527</strain>
    </source>
</reference>
<dbReference type="Pfam" id="PF00528">
    <property type="entry name" value="BPD_transp_1"/>
    <property type="match status" value="1"/>
</dbReference>
<dbReference type="PANTHER" id="PTHR30193:SF41">
    <property type="entry name" value="DIACETYLCHITOBIOSE UPTAKE SYSTEM PERMEASE PROTEIN NGCF"/>
    <property type="match status" value="1"/>
</dbReference>
<keyword evidence="6 7" id="KW-0472">Membrane</keyword>
<dbReference type="AlphaFoldDB" id="A0A1G7K9U8"/>
<dbReference type="Proteomes" id="UP000324020">
    <property type="component" value="Unassembled WGS sequence"/>
</dbReference>
<dbReference type="PANTHER" id="PTHR30193">
    <property type="entry name" value="ABC TRANSPORTER PERMEASE PROTEIN"/>
    <property type="match status" value="1"/>
</dbReference>
<dbReference type="RefSeq" id="WP_149798102.1">
    <property type="nucleotide sequence ID" value="NZ_FNBO01000003.1"/>
</dbReference>
<dbReference type="GO" id="GO:0055085">
    <property type="term" value="P:transmembrane transport"/>
    <property type="evidence" value="ECO:0007669"/>
    <property type="project" value="InterPro"/>
</dbReference>
<evidence type="ECO:0000256" key="5">
    <source>
        <dbReference type="ARBA" id="ARBA00022989"/>
    </source>
</evidence>
<protein>
    <submittedName>
        <fullName evidence="9">Multiple sugar transport system permease protein</fullName>
    </submittedName>
</protein>
<keyword evidence="4 7" id="KW-0812">Transmembrane</keyword>
<evidence type="ECO:0000256" key="6">
    <source>
        <dbReference type="ARBA" id="ARBA00023136"/>
    </source>
</evidence>
<name>A0A1G7K9U8_9EURY</name>
<feature type="domain" description="ABC transmembrane type-1" evidence="8">
    <location>
        <begin position="92"/>
        <end position="308"/>
    </location>
</feature>
<evidence type="ECO:0000259" key="8">
    <source>
        <dbReference type="PROSITE" id="PS50928"/>
    </source>
</evidence>